<gene>
    <name evidence="6" type="ORF">C492_08825</name>
</gene>
<dbReference type="Gene3D" id="3.30.450.40">
    <property type="match status" value="1"/>
</dbReference>
<dbReference type="GO" id="GO:0045892">
    <property type="term" value="P:negative regulation of DNA-templated transcription"/>
    <property type="evidence" value="ECO:0007669"/>
    <property type="project" value="TreeGrafter"/>
</dbReference>
<dbReference type="SUPFAM" id="SSF46785">
    <property type="entry name" value="Winged helix' DNA-binding domain"/>
    <property type="match status" value="1"/>
</dbReference>
<dbReference type="Proteomes" id="UP000011531">
    <property type="component" value="Unassembled WGS sequence"/>
</dbReference>
<dbReference type="CDD" id="cd00090">
    <property type="entry name" value="HTH_ARSR"/>
    <property type="match status" value="1"/>
</dbReference>
<evidence type="ECO:0000313" key="6">
    <source>
        <dbReference type="EMBL" id="ELY62012.1"/>
    </source>
</evidence>
<dbReference type="Pfam" id="PF09339">
    <property type="entry name" value="HTH_IclR"/>
    <property type="match status" value="1"/>
</dbReference>
<feature type="domain" description="HTH iclR-type" evidence="4">
    <location>
        <begin position="10"/>
        <end position="69"/>
    </location>
</feature>
<dbReference type="InterPro" id="IPR036388">
    <property type="entry name" value="WH-like_DNA-bd_sf"/>
</dbReference>
<dbReference type="GO" id="GO:0003700">
    <property type="term" value="F:DNA-binding transcription factor activity"/>
    <property type="evidence" value="ECO:0007669"/>
    <property type="project" value="TreeGrafter"/>
</dbReference>
<dbReference type="PANTHER" id="PTHR30136">
    <property type="entry name" value="HELIX-TURN-HELIX TRANSCRIPTIONAL REGULATOR, ICLR FAMILY"/>
    <property type="match status" value="1"/>
</dbReference>
<keyword evidence="2" id="KW-0238">DNA-binding</keyword>
<dbReference type="RefSeq" id="WP_008422429.1">
    <property type="nucleotide sequence ID" value="NZ_AOIA01000078.1"/>
</dbReference>
<dbReference type="AlphaFoldDB" id="L9XKC5"/>
<dbReference type="PROSITE" id="PS51078">
    <property type="entry name" value="ICLR_ED"/>
    <property type="match status" value="1"/>
</dbReference>
<dbReference type="FunFam" id="1.10.10.10:FF:000056">
    <property type="entry name" value="IclR family transcriptional regulator"/>
    <property type="match status" value="1"/>
</dbReference>
<protein>
    <submittedName>
        <fullName evidence="6">IclR family transcriptional regulator</fullName>
    </submittedName>
</protein>
<evidence type="ECO:0000259" key="5">
    <source>
        <dbReference type="PROSITE" id="PS51078"/>
    </source>
</evidence>
<dbReference type="InterPro" id="IPR036390">
    <property type="entry name" value="WH_DNA-bd_sf"/>
</dbReference>
<keyword evidence="1" id="KW-0805">Transcription regulation</keyword>
<dbReference type="Pfam" id="PF01614">
    <property type="entry name" value="IclR_C"/>
    <property type="match status" value="1"/>
</dbReference>
<evidence type="ECO:0000256" key="2">
    <source>
        <dbReference type="ARBA" id="ARBA00023125"/>
    </source>
</evidence>
<keyword evidence="7" id="KW-1185">Reference proteome</keyword>
<proteinExistence type="predicted"/>
<dbReference type="OrthoDB" id="14763at2157"/>
<evidence type="ECO:0000313" key="7">
    <source>
        <dbReference type="Proteomes" id="UP000011531"/>
    </source>
</evidence>
<keyword evidence="3" id="KW-0804">Transcription</keyword>
<evidence type="ECO:0000256" key="1">
    <source>
        <dbReference type="ARBA" id="ARBA00023015"/>
    </source>
</evidence>
<evidence type="ECO:0000259" key="4">
    <source>
        <dbReference type="PROSITE" id="PS51077"/>
    </source>
</evidence>
<dbReference type="STRING" id="1227498.C492_08825"/>
<dbReference type="InterPro" id="IPR005471">
    <property type="entry name" value="Tscrpt_reg_IclR_N"/>
</dbReference>
<dbReference type="PANTHER" id="PTHR30136:SF35">
    <property type="entry name" value="HTH-TYPE TRANSCRIPTIONAL REGULATOR RV1719"/>
    <property type="match status" value="1"/>
</dbReference>
<feature type="domain" description="IclR-ED" evidence="5">
    <location>
        <begin position="70"/>
        <end position="258"/>
    </location>
</feature>
<dbReference type="SUPFAM" id="SSF55781">
    <property type="entry name" value="GAF domain-like"/>
    <property type="match status" value="1"/>
</dbReference>
<dbReference type="InterPro" id="IPR011991">
    <property type="entry name" value="ArsR-like_HTH"/>
</dbReference>
<dbReference type="GO" id="GO:0003677">
    <property type="term" value="F:DNA binding"/>
    <property type="evidence" value="ECO:0007669"/>
    <property type="project" value="UniProtKB-KW"/>
</dbReference>
<name>L9XKC5_9EURY</name>
<organism evidence="6 7">
    <name type="scientific">Natronococcus jeotgali DSM 18795</name>
    <dbReference type="NCBI Taxonomy" id="1227498"/>
    <lineage>
        <taxon>Archaea</taxon>
        <taxon>Methanobacteriati</taxon>
        <taxon>Methanobacteriota</taxon>
        <taxon>Stenosarchaea group</taxon>
        <taxon>Halobacteria</taxon>
        <taxon>Halobacteriales</taxon>
        <taxon>Natrialbaceae</taxon>
        <taxon>Natronococcus</taxon>
    </lineage>
</organism>
<dbReference type="Gene3D" id="1.10.10.10">
    <property type="entry name" value="Winged helix-like DNA-binding domain superfamily/Winged helix DNA-binding domain"/>
    <property type="match status" value="1"/>
</dbReference>
<comment type="caution">
    <text evidence="6">The sequence shown here is derived from an EMBL/GenBank/DDBJ whole genome shotgun (WGS) entry which is preliminary data.</text>
</comment>
<dbReference type="PATRIC" id="fig|1227498.3.peg.1733"/>
<reference evidence="6 7" key="1">
    <citation type="journal article" date="2014" name="PLoS Genet.">
        <title>Phylogenetically driven sequencing of extremely halophilic archaea reveals strategies for static and dynamic osmo-response.</title>
        <authorList>
            <person name="Becker E.A."/>
            <person name="Seitzer P.M."/>
            <person name="Tritt A."/>
            <person name="Larsen D."/>
            <person name="Krusor M."/>
            <person name="Yao A.I."/>
            <person name="Wu D."/>
            <person name="Madern D."/>
            <person name="Eisen J.A."/>
            <person name="Darling A.E."/>
            <person name="Facciotti M.T."/>
        </authorList>
    </citation>
    <scope>NUCLEOTIDE SEQUENCE [LARGE SCALE GENOMIC DNA]</scope>
    <source>
        <strain evidence="6 7">DSM 18795</strain>
    </source>
</reference>
<dbReference type="InterPro" id="IPR050707">
    <property type="entry name" value="HTH_MetabolicPath_Reg"/>
</dbReference>
<accession>L9XKC5</accession>
<sequence>MTTDDEPRRIQSADRVCDILEYLRDGDQTTVSEVADAVGLSPGTAHTYLATLESRGFVRKRDGKYQLGLALLPYGEHVRLQNNLYQAAKAELHRLAHDSDATAHLMTEYEGRLIVLHEAFGENAIGTEYHPRKRERPQTHLHCTSAGKAILAHLPDYRVARVIEDQGLASYTSSTITDEAELVAELETVRDRGFALNDQEQMHGIRAVGAPIRYDGDRVLGAVSLSGAASNWSGDRFRRDLPEKVMRAANAIEVNLHSEPDEGISPD</sequence>
<evidence type="ECO:0000256" key="3">
    <source>
        <dbReference type="ARBA" id="ARBA00023163"/>
    </source>
</evidence>
<dbReference type="InterPro" id="IPR014757">
    <property type="entry name" value="Tscrpt_reg_IclR_C"/>
</dbReference>
<dbReference type="SMART" id="SM00346">
    <property type="entry name" value="HTH_ICLR"/>
    <property type="match status" value="1"/>
</dbReference>
<dbReference type="InterPro" id="IPR029016">
    <property type="entry name" value="GAF-like_dom_sf"/>
</dbReference>
<dbReference type="EMBL" id="AOIA01000078">
    <property type="protein sequence ID" value="ELY62012.1"/>
    <property type="molecule type" value="Genomic_DNA"/>
</dbReference>
<dbReference type="PROSITE" id="PS51077">
    <property type="entry name" value="HTH_ICLR"/>
    <property type="match status" value="1"/>
</dbReference>